<comment type="caution">
    <text evidence="1">The sequence shown here is derived from an EMBL/GenBank/DDBJ whole genome shotgun (WGS) entry which is preliminary data.</text>
</comment>
<dbReference type="STRING" id="447422.SAMN05660903_00903"/>
<accession>A0A2N0TUH8</accession>
<protein>
    <submittedName>
        <fullName evidence="1">Uncharacterized protein</fullName>
    </submittedName>
</protein>
<dbReference type="OrthoDB" id="9930444at2"/>
<organism evidence="1 2">
    <name type="scientific">Salegentibacter salinarum</name>
    <dbReference type="NCBI Taxonomy" id="447422"/>
    <lineage>
        <taxon>Bacteria</taxon>
        <taxon>Pseudomonadati</taxon>
        <taxon>Bacteroidota</taxon>
        <taxon>Flavobacteriia</taxon>
        <taxon>Flavobacteriales</taxon>
        <taxon>Flavobacteriaceae</taxon>
        <taxon>Salegentibacter</taxon>
    </lineage>
</organism>
<keyword evidence="2" id="KW-1185">Reference proteome</keyword>
<dbReference type="EMBL" id="LKTS01000023">
    <property type="protein sequence ID" value="PKD18397.1"/>
    <property type="molecule type" value="Genomic_DNA"/>
</dbReference>
<gene>
    <name evidence="1" type="ORF">APR41_04400</name>
</gene>
<dbReference type="RefSeq" id="WP_079712030.1">
    <property type="nucleotide sequence ID" value="NZ_FUZC01000002.1"/>
</dbReference>
<sequence length="126" mass="14587">MFKLIIFLLFPVIIHGQTFKSSATAHIIESYEIEFMERTIEISENEIIIISQGKKYKDIQTLNVVEIEEKEFGKFGVCSWYYCNTKDIPGSEKLIILPMQENPKQLSIFEPSKDGASTKEFKIMLD</sequence>
<dbReference type="Proteomes" id="UP000232673">
    <property type="component" value="Unassembled WGS sequence"/>
</dbReference>
<dbReference type="AlphaFoldDB" id="A0A2N0TUH8"/>
<name>A0A2N0TUH8_9FLAO</name>
<evidence type="ECO:0000313" key="1">
    <source>
        <dbReference type="EMBL" id="PKD18397.1"/>
    </source>
</evidence>
<reference evidence="1 2" key="1">
    <citation type="submission" date="2015-10" db="EMBL/GenBank/DDBJ databases">
        <title>Draft genome sequence of Salegentibacter salinarum KCTC 12975.</title>
        <authorList>
            <person name="Lin W."/>
            <person name="Zheng Q."/>
        </authorList>
    </citation>
    <scope>NUCLEOTIDE SEQUENCE [LARGE SCALE GENOMIC DNA]</scope>
    <source>
        <strain evidence="1 2">KCTC 12975</strain>
    </source>
</reference>
<proteinExistence type="predicted"/>
<evidence type="ECO:0000313" key="2">
    <source>
        <dbReference type="Proteomes" id="UP000232673"/>
    </source>
</evidence>